<evidence type="ECO:0000313" key="3">
    <source>
        <dbReference type="Proteomes" id="UP000294933"/>
    </source>
</evidence>
<keyword evidence="3" id="KW-1185">Reference proteome</keyword>
<evidence type="ECO:0000313" key="2">
    <source>
        <dbReference type="EMBL" id="TDL30182.1"/>
    </source>
</evidence>
<sequence length="65" mass="7428">MVILVLLFMMAVLLLAVQLRLDLGFTLRRTSGVRRNVGTEIWQKTGWENEGGYRCLGKGYAHYVL</sequence>
<dbReference type="VEuPathDB" id="FungiDB:BD410DRAFT_780724"/>
<dbReference type="EMBL" id="ML170156">
    <property type="protein sequence ID" value="TDL30182.1"/>
    <property type="molecule type" value="Genomic_DNA"/>
</dbReference>
<keyword evidence="1" id="KW-0732">Signal</keyword>
<organism evidence="2 3">
    <name type="scientific">Rickenella mellea</name>
    <dbReference type="NCBI Taxonomy" id="50990"/>
    <lineage>
        <taxon>Eukaryota</taxon>
        <taxon>Fungi</taxon>
        <taxon>Dikarya</taxon>
        <taxon>Basidiomycota</taxon>
        <taxon>Agaricomycotina</taxon>
        <taxon>Agaricomycetes</taxon>
        <taxon>Hymenochaetales</taxon>
        <taxon>Rickenellaceae</taxon>
        <taxon>Rickenella</taxon>
    </lineage>
</organism>
<gene>
    <name evidence="2" type="ORF">BD410DRAFT_780724</name>
</gene>
<feature type="signal peptide" evidence="1">
    <location>
        <begin position="1"/>
        <end position="16"/>
    </location>
</feature>
<feature type="chain" id="PRO_5020336045" evidence="1">
    <location>
        <begin position="17"/>
        <end position="65"/>
    </location>
</feature>
<dbReference type="Proteomes" id="UP000294933">
    <property type="component" value="Unassembled WGS sequence"/>
</dbReference>
<proteinExistence type="predicted"/>
<name>A0A4R5XHA4_9AGAM</name>
<protein>
    <submittedName>
        <fullName evidence="2">Uncharacterized protein</fullName>
    </submittedName>
</protein>
<evidence type="ECO:0000256" key="1">
    <source>
        <dbReference type="SAM" id="SignalP"/>
    </source>
</evidence>
<reference evidence="2 3" key="1">
    <citation type="submission" date="2018-06" db="EMBL/GenBank/DDBJ databases">
        <title>A transcriptomic atlas of mushroom development highlights an independent origin of complex multicellularity.</title>
        <authorList>
            <consortium name="DOE Joint Genome Institute"/>
            <person name="Krizsan K."/>
            <person name="Almasi E."/>
            <person name="Merenyi Z."/>
            <person name="Sahu N."/>
            <person name="Viragh M."/>
            <person name="Koszo T."/>
            <person name="Mondo S."/>
            <person name="Kiss B."/>
            <person name="Balint B."/>
            <person name="Kues U."/>
            <person name="Barry K."/>
            <person name="Hegedus J.C."/>
            <person name="Henrissat B."/>
            <person name="Johnson J."/>
            <person name="Lipzen A."/>
            <person name="Ohm R."/>
            <person name="Nagy I."/>
            <person name="Pangilinan J."/>
            <person name="Yan J."/>
            <person name="Xiong Y."/>
            <person name="Grigoriev I.V."/>
            <person name="Hibbett D.S."/>
            <person name="Nagy L.G."/>
        </authorList>
    </citation>
    <scope>NUCLEOTIDE SEQUENCE [LARGE SCALE GENOMIC DNA]</scope>
    <source>
        <strain evidence="2 3">SZMC22713</strain>
    </source>
</reference>
<dbReference type="AlphaFoldDB" id="A0A4R5XHA4"/>
<accession>A0A4R5XHA4</accession>